<dbReference type="OrthoDB" id="5459461at2"/>
<evidence type="ECO:0000313" key="3">
    <source>
        <dbReference type="Proteomes" id="UP000238322"/>
    </source>
</evidence>
<dbReference type="EMBL" id="PUHY01000010">
    <property type="protein sequence ID" value="PQO34958.1"/>
    <property type="molecule type" value="Genomic_DNA"/>
</dbReference>
<comment type="caution">
    <text evidence="2">The sequence shown here is derived from an EMBL/GenBank/DDBJ whole genome shotgun (WGS) entry which is preliminary data.</text>
</comment>
<sequence>MLDAMKELLAHQYEATLCTLGKAIAACPVEAWNAPVANMKFCQVAFHTLFFTDFYLGENEAALKQQAFHQQHPDFFRDYEEMEPRVQVLLYTRDDINVYLAFCREKARQTLAAETAEILTAPCDFPPKKFSRAELHVYNLRHIQHHAAQMSLRLRLDWEIDIPWVGSGWRDD</sequence>
<dbReference type="Proteomes" id="UP000238322">
    <property type="component" value="Unassembled WGS sequence"/>
</dbReference>
<dbReference type="InterPro" id="IPR034660">
    <property type="entry name" value="DinB/YfiT-like"/>
</dbReference>
<dbReference type="InterPro" id="IPR024775">
    <property type="entry name" value="DinB-like"/>
</dbReference>
<evidence type="ECO:0000313" key="2">
    <source>
        <dbReference type="EMBL" id="PQO34958.1"/>
    </source>
</evidence>
<dbReference type="Gene3D" id="1.20.120.450">
    <property type="entry name" value="dinb family like domain"/>
    <property type="match status" value="1"/>
</dbReference>
<accession>A0A2S8FS02</accession>
<gene>
    <name evidence="2" type="ORF">C5Y83_15885</name>
</gene>
<name>A0A2S8FS02_9BACT</name>
<dbReference type="RefSeq" id="WP_105330688.1">
    <property type="nucleotide sequence ID" value="NZ_PUHY01000010.1"/>
</dbReference>
<reference evidence="2 3" key="1">
    <citation type="submission" date="2018-02" db="EMBL/GenBank/DDBJ databases">
        <title>Comparative genomes isolates from brazilian mangrove.</title>
        <authorList>
            <person name="Araujo J.E."/>
            <person name="Taketani R.G."/>
            <person name="Silva M.C.P."/>
            <person name="Loureco M.V."/>
            <person name="Andreote F.D."/>
        </authorList>
    </citation>
    <scope>NUCLEOTIDE SEQUENCE [LARGE SCALE GENOMIC DNA]</scope>
    <source>
        <strain evidence="2 3">Hex-1 MGV</strain>
    </source>
</reference>
<dbReference type="SUPFAM" id="SSF109854">
    <property type="entry name" value="DinB/YfiT-like putative metalloenzymes"/>
    <property type="match status" value="1"/>
</dbReference>
<protein>
    <recommendedName>
        <fullName evidence="1">DinB-like domain-containing protein</fullName>
    </recommendedName>
</protein>
<proteinExistence type="predicted"/>
<evidence type="ECO:0000259" key="1">
    <source>
        <dbReference type="Pfam" id="PF12867"/>
    </source>
</evidence>
<organism evidence="2 3">
    <name type="scientific">Blastopirellula marina</name>
    <dbReference type="NCBI Taxonomy" id="124"/>
    <lineage>
        <taxon>Bacteria</taxon>
        <taxon>Pseudomonadati</taxon>
        <taxon>Planctomycetota</taxon>
        <taxon>Planctomycetia</taxon>
        <taxon>Pirellulales</taxon>
        <taxon>Pirellulaceae</taxon>
        <taxon>Blastopirellula</taxon>
    </lineage>
</organism>
<dbReference type="Pfam" id="PF12867">
    <property type="entry name" value="DinB_2"/>
    <property type="match status" value="1"/>
</dbReference>
<feature type="domain" description="DinB-like" evidence="1">
    <location>
        <begin position="15"/>
        <end position="150"/>
    </location>
</feature>
<dbReference type="AlphaFoldDB" id="A0A2S8FS02"/>